<dbReference type="Proteomes" id="UP000665944">
    <property type="component" value="Unassembled WGS sequence"/>
</dbReference>
<dbReference type="InterPro" id="IPR036259">
    <property type="entry name" value="MFS_trans_sf"/>
</dbReference>
<name>A0A3S7GZ53_STAHO</name>
<feature type="transmembrane region" description="Helical" evidence="1">
    <location>
        <begin position="44"/>
        <end position="64"/>
    </location>
</feature>
<keyword evidence="4" id="KW-1185">Reference proteome</keyword>
<dbReference type="SUPFAM" id="SSF103473">
    <property type="entry name" value="MFS general substrate transporter"/>
    <property type="match status" value="1"/>
</dbReference>
<feature type="transmembrane region" description="Helical" evidence="1">
    <location>
        <begin position="187"/>
        <end position="206"/>
    </location>
</feature>
<feature type="transmembrane region" description="Helical" evidence="1">
    <location>
        <begin position="212"/>
        <end position="232"/>
    </location>
</feature>
<accession>A0A3S7GZ53</accession>
<organism evidence="2">
    <name type="scientific">Staphylococcus hominis</name>
    <dbReference type="NCBI Taxonomy" id="1290"/>
    <lineage>
        <taxon>Bacteria</taxon>
        <taxon>Bacillati</taxon>
        <taxon>Bacillota</taxon>
        <taxon>Bacilli</taxon>
        <taxon>Bacillales</taxon>
        <taxon>Staphylococcaceae</taxon>
        <taxon>Staphylococcus</taxon>
    </lineage>
</organism>
<gene>
    <name evidence="2" type="ORF">AZE34_06335</name>
    <name evidence="3" type="ORF">J7T32_005170</name>
</gene>
<protein>
    <submittedName>
        <fullName evidence="3">DUF3169 family protein</fullName>
    </submittedName>
</protein>
<keyword evidence="1" id="KW-0472">Membrane</keyword>
<dbReference type="AlphaFoldDB" id="A0A3S7GZ53"/>
<dbReference type="Pfam" id="PF11368">
    <property type="entry name" value="DUF3169"/>
    <property type="match status" value="1"/>
</dbReference>
<evidence type="ECO:0000256" key="1">
    <source>
        <dbReference type="SAM" id="Phobius"/>
    </source>
</evidence>
<evidence type="ECO:0000313" key="4">
    <source>
        <dbReference type="Proteomes" id="UP000665944"/>
    </source>
</evidence>
<reference evidence="2" key="1">
    <citation type="submission" date="2016-02" db="EMBL/GenBank/DDBJ databases">
        <title>Genomic sequence of a clinical Staphylococcus hominis isolate.</title>
        <authorList>
            <person name="McClure J.M."/>
            <person name="Zhang K."/>
        </authorList>
    </citation>
    <scope>NUCLEOTIDE SEQUENCE</scope>
    <source>
        <strain evidence="2">C34847</strain>
    </source>
</reference>
<reference evidence="3 4" key="2">
    <citation type="submission" date="2022-06" db="EMBL/GenBank/DDBJ databases">
        <title>Staphylococcus hominis ShoR14 genome sequence.</title>
        <authorList>
            <person name="Yeo C.C."/>
            <person name="Chew C.H."/>
            <person name="Che Hamzah A.M."/>
            <person name="Al-Trad E.I."/>
        </authorList>
    </citation>
    <scope>NUCLEOTIDE SEQUENCE [LARGE SCALE GENOMIC DNA]</scope>
    <source>
        <strain evidence="3 4">ShoR14</strain>
    </source>
</reference>
<evidence type="ECO:0000313" key="2">
    <source>
        <dbReference type="EMBL" id="AVI06386.1"/>
    </source>
</evidence>
<evidence type="ECO:0000313" key="3">
    <source>
        <dbReference type="EMBL" id="MCM5672159.1"/>
    </source>
</evidence>
<dbReference type="RefSeq" id="WP_017175505.1">
    <property type="nucleotide sequence ID" value="NZ_CP014107.1"/>
</dbReference>
<keyword evidence="1" id="KW-1133">Transmembrane helix</keyword>
<feature type="transmembrane region" description="Helical" evidence="1">
    <location>
        <begin position="7"/>
        <end position="24"/>
    </location>
</feature>
<feature type="transmembrane region" description="Helical" evidence="1">
    <location>
        <begin position="101"/>
        <end position="120"/>
    </location>
</feature>
<dbReference type="EMBL" id="CP014567">
    <property type="protein sequence ID" value="AVI06386.1"/>
    <property type="molecule type" value="Genomic_DNA"/>
</dbReference>
<proteinExistence type="predicted"/>
<dbReference type="InterPro" id="IPR021509">
    <property type="entry name" value="DUF3169"/>
</dbReference>
<sequence>MKIGRFIITLLIGGLIGGCIALFIDYNHSFHFFGNYHYATHSNVILISLICVALILVLSMYLIMIQKKAVHYKRLSETHIDEDEADSYDKKANLAYMQNSFIYYLELTISFIALFIIVLGNGNSSASSWALLPFMTTIISSVITGLFYRKFDSRYPKLGEKNYSEKLINILDEGERHIYFNSLFKTFYINLSLIMIGAIFLGFYSLETGHSQTLGIFILIILFIYNGFSHLLKTYKFYHS</sequence>
<dbReference type="PROSITE" id="PS51257">
    <property type="entry name" value="PROKAR_LIPOPROTEIN"/>
    <property type="match status" value="1"/>
</dbReference>
<dbReference type="EMBL" id="JAGHKT020000005">
    <property type="protein sequence ID" value="MCM5672159.1"/>
    <property type="molecule type" value="Genomic_DNA"/>
</dbReference>
<keyword evidence="1" id="KW-0812">Transmembrane</keyword>
<feature type="transmembrane region" description="Helical" evidence="1">
    <location>
        <begin position="126"/>
        <end position="148"/>
    </location>
</feature>